<sequence length="39" mass="4152">MVSAFAFPQETSVTSVTSAPSVFRLFSAFLFMAVLPGLP</sequence>
<reference evidence="2 3" key="1">
    <citation type="submission" date="2017-04" db="EMBL/GenBank/DDBJ databases">
        <authorList>
            <consortium name="Geobacter pelophilus Genome Sequencing"/>
            <person name="Aoyagi T."/>
            <person name="Koike H."/>
            <person name="Hori T."/>
        </authorList>
    </citation>
    <scope>NUCLEOTIDE SEQUENCE [LARGE SCALE GENOMIC DNA]</scope>
    <source>
        <strain evidence="2 3">Drf2</strain>
    </source>
</reference>
<keyword evidence="1" id="KW-0812">Transmembrane</keyword>
<name>A0ABQ0MP57_9BACT</name>
<dbReference type="Proteomes" id="UP000194153">
    <property type="component" value="Unassembled WGS sequence"/>
</dbReference>
<reference evidence="3" key="2">
    <citation type="submission" date="2017-05" db="EMBL/GenBank/DDBJ databases">
        <title>Draft genome sequence of Geobacter pelophilus, a iron(III)-reducing bacteria.</title>
        <authorList>
            <person name="Aoyagi T."/>
            <person name="Koike H."/>
            <person name="Morita T."/>
            <person name="Sato Y."/>
            <person name="Habe H."/>
            <person name="Hori T."/>
        </authorList>
    </citation>
    <scope>NUCLEOTIDE SEQUENCE [LARGE SCALE GENOMIC DNA]</scope>
    <source>
        <strain evidence="3">Drf2</strain>
    </source>
</reference>
<feature type="transmembrane region" description="Helical" evidence="1">
    <location>
        <begin position="21"/>
        <end position="38"/>
    </location>
</feature>
<protein>
    <recommendedName>
        <fullName evidence="4">Flagellar biosynthetic protein FliP</fullName>
    </recommendedName>
</protein>
<proteinExistence type="predicted"/>
<comment type="caution">
    <text evidence="2">The sequence shown here is derived from an EMBL/GenBank/DDBJ whole genome shotgun (WGS) entry which is preliminary data.</text>
</comment>
<accession>A0ABQ0MP57</accession>
<keyword evidence="1" id="KW-1133">Transmembrane helix</keyword>
<organism evidence="2 3">
    <name type="scientific">Geoanaerobacter pelophilus</name>
    <dbReference type="NCBI Taxonomy" id="60036"/>
    <lineage>
        <taxon>Bacteria</taxon>
        <taxon>Pseudomonadati</taxon>
        <taxon>Thermodesulfobacteriota</taxon>
        <taxon>Desulfuromonadia</taxon>
        <taxon>Geobacterales</taxon>
        <taxon>Geobacteraceae</taxon>
        <taxon>Geoanaerobacter</taxon>
    </lineage>
</organism>
<evidence type="ECO:0000256" key="1">
    <source>
        <dbReference type="SAM" id="Phobius"/>
    </source>
</evidence>
<evidence type="ECO:0008006" key="4">
    <source>
        <dbReference type="Google" id="ProtNLM"/>
    </source>
</evidence>
<keyword evidence="3" id="KW-1185">Reference proteome</keyword>
<gene>
    <name evidence="2" type="ORF">GPEL0_01r5024</name>
</gene>
<evidence type="ECO:0000313" key="2">
    <source>
        <dbReference type="EMBL" id="GAW68607.1"/>
    </source>
</evidence>
<keyword evidence="1" id="KW-0472">Membrane</keyword>
<evidence type="ECO:0000313" key="3">
    <source>
        <dbReference type="Proteomes" id="UP000194153"/>
    </source>
</evidence>
<dbReference type="EMBL" id="BDQG01000001">
    <property type="protein sequence ID" value="GAW68607.1"/>
    <property type="molecule type" value="Genomic_DNA"/>
</dbReference>